<accession>A0A6G0XNL1</accession>
<proteinExistence type="predicted"/>
<comment type="caution">
    <text evidence="1">The sequence shown here is derived from an EMBL/GenBank/DDBJ whole genome shotgun (WGS) entry which is preliminary data.</text>
</comment>
<dbReference type="Proteomes" id="UP000481153">
    <property type="component" value="Unassembled WGS sequence"/>
</dbReference>
<reference evidence="1 2" key="1">
    <citation type="submission" date="2019-07" db="EMBL/GenBank/DDBJ databases">
        <title>Genomics analysis of Aphanomyces spp. identifies a new class of oomycete effector associated with host adaptation.</title>
        <authorList>
            <person name="Gaulin E."/>
        </authorList>
    </citation>
    <scope>NUCLEOTIDE SEQUENCE [LARGE SCALE GENOMIC DNA]</scope>
    <source>
        <strain evidence="1 2">ATCC 201684</strain>
    </source>
</reference>
<gene>
    <name evidence="1" type="ORF">Ae201684_003002</name>
</gene>
<evidence type="ECO:0000313" key="1">
    <source>
        <dbReference type="EMBL" id="KAF0741810.1"/>
    </source>
</evidence>
<name>A0A6G0XNL1_9STRA</name>
<protein>
    <submittedName>
        <fullName evidence="1">Uncharacterized protein</fullName>
    </submittedName>
</protein>
<organism evidence="1 2">
    <name type="scientific">Aphanomyces euteiches</name>
    <dbReference type="NCBI Taxonomy" id="100861"/>
    <lineage>
        <taxon>Eukaryota</taxon>
        <taxon>Sar</taxon>
        <taxon>Stramenopiles</taxon>
        <taxon>Oomycota</taxon>
        <taxon>Saprolegniomycetes</taxon>
        <taxon>Saprolegniales</taxon>
        <taxon>Verrucalvaceae</taxon>
        <taxon>Aphanomyces</taxon>
    </lineage>
</organism>
<evidence type="ECO:0000313" key="2">
    <source>
        <dbReference type="Proteomes" id="UP000481153"/>
    </source>
</evidence>
<dbReference type="AlphaFoldDB" id="A0A6G0XNL1"/>
<dbReference type="EMBL" id="VJMJ01000034">
    <property type="protein sequence ID" value="KAF0741810.1"/>
    <property type="molecule type" value="Genomic_DNA"/>
</dbReference>
<sequence>MAGQACNPDGSSQPQIRRARLLLPRSSRLKTSILTPSTLVPATAIHIPAETSTMARQSPVLTKDFKMYAEQITHDKRVQFRVVTNLFNSTSWPPSIVCSLWNQSIGGPTATSLQSSAVEVCFASTSL</sequence>
<keyword evidence="2" id="KW-1185">Reference proteome</keyword>